<feature type="coiled-coil region" evidence="1">
    <location>
        <begin position="591"/>
        <end position="634"/>
    </location>
</feature>
<feature type="region of interest" description="Disordered" evidence="2">
    <location>
        <begin position="254"/>
        <end position="274"/>
    </location>
</feature>
<protein>
    <submittedName>
        <fullName evidence="3">Uncharacterized protein</fullName>
    </submittedName>
</protein>
<evidence type="ECO:0000313" key="4">
    <source>
        <dbReference type="Proteomes" id="UP001056384"/>
    </source>
</evidence>
<dbReference type="AlphaFoldDB" id="A0A9Q9AWS4"/>
<feature type="region of interest" description="Disordered" evidence="2">
    <location>
        <begin position="428"/>
        <end position="449"/>
    </location>
</feature>
<keyword evidence="4" id="KW-1185">Reference proteome</keyword>
<feature type="region of interest" description="Disordered" evidence="2">
    <location>
        <begin position="197"/>
        <end position="223"/>
    </location>
</feature>
<evidence type="ECO:0000256" key="1">
    <source>
        <dbReference type="SAM" id="Coils"/>
    </source>
</evidence>
<evidence type="ECO:0000313" key="3">
    <source>
        <dbReference type="EMBL" id="USW53518.1"/>
    </source>
</evidence>
<proteinExistence type="predicted"/>
<reference evidence="3" key="1">
    <citation type="submission" date="2022-06" db="EMBL/GenBank/DDBJ databases">
        <title>Complete genome sequences of two strains of the flax pathogen Septoria linicola.</title>
        <authorList>
            <person name="Lapalu N."/>
            <person name="Simon A."/>
            <person name="Demenou B."/>
            <person name="Paumier D."/>
            <person name="Guillot M.-P."/>
            <person name="Gout L."/>
            <person name="Valade R."/>
        </authorList>
    </citation>
    <scope>NUCLEOTIDE SEQUENCE</scope>
    <source>
        <strain evidence="3">SE15195</strain>
    </source>
</reference>
<organism evidence="3 4">
    <name type="scientific">Septoria linicola</name>
    <dbReference type="NCBI Taxonomy" id="215465"/>
    <lineage>
        <taxon>Eukaryota</taxon>
        <taxon>Fungi</taxon>
        <taxon>Dikarya</taxon>
        <taxon>Ascomycota</taxon>
        <taxon>Pezizomycotina</taxon>
        <taxon>Dothideomycetes</taxon>
        <taxon>Dothideomycetidae</taxon>
        <taxon>Mycosphaerellales</taxon>
        <taxon>Mycosphaerellaceae</taxon>
        <taxon>Septoria</taxon>
    </lineage>
</organism>
<keyword evidence="1" id="KW-0175">Coiled coil</keyword>
<gene>
    <name evidence="3" type="ORF">Slin15195_G068370</name>
</gene>
<dbReference type="Proteomes" id="UP001056384">
    <property type="component" value="Chromosome 5"/>
</dbReference>
<dbReference type="EMBL" id="CP099422">
    <property type="protein sequence ID" value="USW53518.1"/>
    <property type="molecule type" value="Genomic_DNA"/>
</dbReference>
<name>A0A9Q9AWS4_9PEZI</name>
<accession>A0A9Q9AWS4</accession>
<evidence type="ECO:0000256" key="2">
    <source>
        <dbReference type="SAM" id="MobiDB-lite"/>
    </source>
</evidence>
<sequence length="636" mass="73110">MKHESGVEVYLVPANGTLKYPELRYEQKLLWKPNMYGTKETAEQFDARHNCCFVRHTEQRCNIVVRFNEDFDMFSGSAVLIGVGIGQSKPFAKHESQSRYHGMECNTYEADVLLEKERLRSAPQFDYTVRQKTKTVFQQIVLRGPGGQGFDVPQFQEGDDFDSEEEPYYGIDKKAYQDMVNPGVLAVVVQRGNANWLDEENKPMKEQSKDGPGGPLHERPYEPGSFKHLYSENGWKLRWEFRIRSLERMLEVDERNRKRAGQPPLSKAERSGPNRYALVGDTDFYVMAKQGQDHRMALQQAWLKRPERVSRPLRVVKAPKTCGCPVHHARSSKRRKTVPEACVSTAITSRGQEFHGPVLRKESPYQAATSQPPPEPQDQMSAQTCLKCQGYKLPPRGKKFAWKASQGLWMLVPEDAPDSFQLLPDQAENDEECDEQKAHDPKLESYGVQGRFPRPEQRRAAVEADKQNARRMPSMRLPTPPHDYSLPLQPNMTPVSSEPEVLPKTIVKILGTPESSRRASSCLNIKQQDSIIDLTQDSADEIVESKQEQITQPEIQQLFPVIDNSIDVTEVLEHILPDVELPETWCRDQKEAFLRRRLREVQRRREELQLEREQAELEDQIAEIEREKEKEMAGLC</sequence>
<feature type="compositionally biased region" description="Basic and acidic residues" evidence="2">
    <location>
        <begin position="199"/>
        <end position="209"/>
    </location>
</feature>